<dbReference type="CDD" id="cd16539">
    <property type="entry name" value="RING-HC_RNF113A_B"/>
    <property type="match status" value="1"/>
</dbReference>
<keyword evidence="2 4" id="KW-0863">Zinc-finger</keyword>
<evidence type="ECO:0000259" key="5">
    <source>
        <dbReference type="PROSITE" id="PS50089"/>
    </source>
</evidence>
<dbReference type="AlphaFoldDB" id="A0A1J7FN99"/>
<accession>A0A1J7FN99</accession>
<dbReference type="InterPro" id="IPR013083">
    <property type="entry name" value="Znf_RING/FYVE/PHD"/>
</dbReference>
<evidence type="ECO:0000256" key="3">
    <source>
        <dbReference type="ARBA" id="ARBA00022833"/>
    </source>
</evidence>
<sequence length="232" mass="26166">MEGPPVNDMCSVCHGNFHTPCQANCSHWFCGTCIMEVWHHGSSVQPCKCPLCRRPITLLVPTQDSLRQNHDPEVAQVLRKIETYNRLFGGRETNLLQRLQDLPFLLRRLVGEFSDPQRSLPLVIRARVYIAMILSAIYVISPIDIIPEDQYSSAATAVPELSLCDITVRFMFMGNLLVVDDDCGGGLDERAWYCEMVCPGDEHMAAAGNQFVEISFVIAKMVVIYIIKSEFR</sequence>
<dbReference type="InterPro" id="IPR017907">
    <property type="entry name" value="Znf_RING_CS"/>
</dbReference>
<keyword evidence="7" id="KW-1185">Reference proteome</keyword>
<dbReference type="STRING" id="3871.A0A1J7FN99"/>
<keyword evidence="3" id="KW-0862">Zinc</keyword>
<evidence type="ECO:0000256" key="4">
    <source>
        <dbReference type="PROSITE-ProRule" id="PRU00175"/>
    </source>
</evidence>
<dbReference type="PROSITE" id="PS50089">
    <property type="entry name" value="ZF_RING_2"/>
    <property type="match status" value="1"/>
</dbReference>
<dbReference type="Gene3D" id="3.30.40.10">
    <property type="entry name" value="Zinc/RING finger domain, C3HC4 (zinc finger)"/>
    <property type="match status" value="1"/>
</dbReference>
<dbReference type="InterPro" id="IPR001841">
    <property type="entry name" value="Znf_RING"/>
</dbReference>
<feature type="domain" description="RING-type" evidence="5">
    <location>
        <begin position="10"/>
        <end position="53"/>
    </location>
</feature>
<protein>
    <recommendedName>
        <fullName evidence="5">RING-type domain-containing protein</fullName>
    </recommendedName>
</protein>
<dbReference type="GO" id="GO:0061630">
    <property type="term" value="F:ubiquitin protein ligase activity"/>
    <property type="evidence" value="ECO:0007669"/>
    <property type="project" value="InterPro"/>
</dbReference>
<dbReference type="OMA" id="NVIRRCF"/>
<gene>
    <name evidence="6" type="ORF">TanjilG_21674</name>
</gene>
<dbReference type="GO" id="GO:0008270">
    <property type="term" value="F:zinc ion binding"/>
    <property type="evidence" value="ECO:0007669"/>
    <property type="project" value="UniProtKB-KW"/>
</dbReference>
<proteinExistence type="predicted"/>
<dbReference type="Proteomes" id="UP000188354">
    <property type="component" value="Unassembled WGS sequence"/>
</dbReference>
<dbReference type="InterPro" id="IPR038896">
    <property type="entry name" value="RNF170"/>
</dbReference>
<evidence type="ECO:0000256" key="2">
    <source>
        <dbReference type="ARBA" id="ARBA00022771"/>
    </source>
</evidence>
<keyword evidence="1" id="KW-0479">Metal-binding</keyword>
<organism evidence="6 7">
    <name type="scientific">Lupinus angustifolius</name>
    <name type="common">Narrow-leaved blue lupine</name>
    <dbReference type="NCBI Taxonomy" id="3871"/>
    <lineage>
        <taxon>Eukaryota</taxon>
        <taxon>Viridiplantae</taxon>
        <taxon>Streptophyta</taxon>
        <taxon>Embryophyta</taxon>
        <taxon>Tracheophyta</taxon>
        <taxon>Spermatophyta</taxon>
        <taxon>Magnoliopsida</taxon>
        <taxon>eudicotyledons</taxon>
        <taxon>Gunneridae</taxon>
        <taxon>Pentapetalae</taxon>
        <taxon>rosids</taxon>
        <taxon>fabids</taxon>
        <taxon>Fabales</taxon>
        <taxon>Fabaceae</taxon>
        <taxon>Papilionoideae</taxon>
        <taxon>50 kb inversion clade</taxon>
        <taxon>genistoids sensu lato</taxon>
        <taxon>core genistoids</taxon>
        <taxon>Genisteae</taxon>
        <taxon>Lupinus</taxon>
    </lineage>
</organism>
<evidence type="ECO:0000313" key="6">
    <source>
        <dbReference type="EMBL" id="OIV89459.1"/>
    </source>
</evidence>
<dbReference type="EMBL" id="KV862292">
    <property type="protein sequence ID" value="OIV89459.1"/>
    <property type="molecule type" value="Genomic_DNA"/>
</dbReference>
<dbReference type="PANTHER" id="PTHR22894">
    <property type="entry name" value="RING-TYPE DOMAIN-CONTAINING PROTEIN"/>
    <property type="match status" value="1"/>
</dbReference>
<evidence type="ECO:0000256" key="1">
    <source>
        <dbReference type="ARBA" id="ARBA00022723"/>
    </source>
</evidence>
<name>A0A1J7FN99_LUPAN</name>
<evidence type="ECO:0000313" key="7">
    <source>
        <dbReference type="Proteomes" id="UP000188354"/>
    </source>
</evidence>
<reference evidence="6 7" key="1">
    <citation type="journal article" date="2017" name="Plant Biotechnol. J.">
        <title>A comprehensive draft genome sequence for lupin (Lupinus angustifolius), an emerging health food: insights into plant-microbe interactions and legume evolution.</title>
        <authorList>
            <person name="Hane J.K."/>
            <person name="Ming Y."/>
            <person name="Kamphuis L.G."/>
            <person name="Nelson M.N."/>
            <person name="Garg G."/>
            <person name="Atkins C.A."/>
            <person name="Bayer P.E."/>
            <person name="Bravo A."/>
            <person name="Bringans S."/>
            <person name="Cannon S."/>
            <person name="Edwards D."/>
            <person name="Foley R."/>
            <person name="Gao L.L."/>
            <person name="Harrison M.J."/>
            <person name="Huang W."/>
            <person name="Hurgobin B."/>
            <person name="Li S."/>
            <person name="Liu C.W."/>
            <person name="McGrath A."/>
            <person name="Morahan G."/>
            <person name="Murray J."/>
            <person name="Weller J."/>
            <person name="Jian J."/>
            <person name="Singh K.B."/>
        </authorList>
    </citation>
    <scope>NUCLEOTIDE SEQUENCE [LARGE SCALE GENOMIC DNA]</scope>
    <source>
        <strain evidence="7">cv. Tanjil</strain>
        <tissue evidence="6">Whole plant</tissue>
    </source>
</reference>
<dbReference type="Gramene" id="OIV89459">
    <property type="protein sequence ID" value="OIV89459"/>
    <property type="gene ID" value="TanjilG_21674"/>
</dbReference>
<dbReference type="PROSITE" id="PS00518">
    <property type="entry name" value="ZF_RING_1"/>
    <property type="match status" value="1"/>
</dbReference>
<dbReference type="SUPFAM" id="SSF57850">
    <property type="entry name" value="RING/U-box"/>
    <property type="match status" value="1"/>
</dbReference>
<dbReference type="PANTHER" id="PTHR22894:SF5">
    <property type="entry name" value="RING-TYPE DOMAIN-CONTAINING PROTEIN"/>
    <property type="match status" value="1"/>
</dbReference>